<evidence type="ECO:0000256" key="1">
    <source>
        <dbReference type="ARBA" id="ARBA00022614"/>
    </source>
</evidence>
<dbReference type="Gene3D" id="3.40.50.300">
    <property type="entry name" value="P-loop containing nucleotide triphosphate hydrolases"/>
    <property type="match status" value="1"/>
</dbReference>
<keyword evidence="2" id="KW-0611">Plant defense</keyword>
<dbReference type="OrthoDB" id="685126at2759"/>
<dbReference type="InterPro" id="IPR027417">
    <property type="entry name" value="P-loop_NTPase"/>
</dbReference>
<feature type="domain" description="R13L1/DRL21-like LRR repeat region" evidence="5">
    <location>
        <begin position="717"/>
        <end position="843"/>
    </location>
</feature>
<evidence type="ECO:0000256" key="2">
    <source>
        <dbReference type="ARBA" id="ARBA00022821"/>
    </source>
</evidence>
<gene>
    <name evidence="6" type="ORF">LUZ63_009175</name>
</gene>
<keyword evidence="7" id="KW-1185">Reference proteome</keyword>
<comment type="caution">
    <text evidence="6">The sequence shown here is derived from an EMBL/GenBank/DDBJ whole genome shotgun (WGS) entry which is preliminary data.</text>
</comment>
<name>A0A9Q0CEI3_9POAL</name>
<dbReference type="GO" id="GO:0006952">
    <property type="term" value="P:defense response"/>
    <property type="evidence" value="ECO:0007669"/>
    <property type="project" value="UniProtKB-KW"/>
</dbReference>
<evidence type="ECO:0000259" key="5">
    <source>
        <dbReference type="Pfam" id="PF25019"/>
    </source>
</evidence>
<evidence type="ECO:0000259" key="4">
    <source>
        <dbReference type="Pfam" id="PF23559"/>
    </source>
</evidence>
<dbReference type="InterPro" id="IPR002182">
    <property type="entry name" value="NB-ARC"/>
</dbReference>
<organism evidence="6 7">
    <name type="scientific">Rhynchospora breviuscula</name>
    <dbReference type="NCBI Taxonomy" id="2022672"/>
    <lineage>
        <taxon>Eukaryota</taxon>
        <taxon>Viridiplantae</taxon>
        <taxon>Streptophyta</taxon>
        <taxon>Embryophyta</taxon>
        <taxon>Tracheophyta</taxon>
        <taxon>Spermatophyta</taxon>
        <taxon>Magnoliopsida</taxon>
        <taxon>Liliopsida</taxon>
        <taxon>Poales</taxon>
        <taxon>Cyperaceae</taxon>
        <taxon>Cyperoideae</taxon>
        <taxon>Rhynchosporeae</taxon>
        <taxon>Rhynchospora</taxon>
    </lineage>
</organism>
<dbReference type="InterPro" id="IPR032675">
    <property type="entry name" value="LRR_dom_sf"/>
</dbReference>
<dbReference type="Pfam" id="PF23559">
    <property type="entry name" value="WHD_DRP"/>
    <property type="match status" value="1"/>
</dbReference>
<protein>
    <submittedName>
        <fullName evidence="6">Uncharacterized protein</fullName>
    </submittedName>
</protein>
<dbReference type="PANTHER" id="PTHR36766:SF60">
    <property type="entry name" value="NB-ARC DOMAIN-CONTAINING PROTEIN"/>
    <property type="match status" value="1"/>
</dbReference>
<evidence type="ECO:0000313" key="6">
    <source>
        <dbReference type="EMBL" id="KAJ1692477.1"/>
    </source>
</evidence>
<dbReference type="InterPro" id="IPR056789">
    <property type="entry name" value="LRR_R13L1-DRL21"/>
</dbReference>
<accession>A0A9Q0CEI3</accession>
<dbReference type="GO" id="GO:0043531">
    <property type="term" value="F:ADP binding"/>
    <property type="evidence" value="ECO:0007669"/>
    <property type="project" value="InterPro"/>
</dbReference>
<sequence length="1308" mass="149202">MPANVAALAITGLGWVASPITSRLINQGFSYVGMDIPRELMELETDILPKISLAIKAASNSTNVPELKLWLQRLKDAYYQVEDLLDEAEYQRIHKMVKEENERLKVRITSSSVAKPLTRFSEKVFSKLSFLSPQERKQWTRLIKLKENVKNLVNDAKTFAELLHNLPQNVDVNSSEPIVSVTSSLPLSKVFGRDEDCDYLVKLLLFEEPIGNRSKQSYSVAAIIGRGGAGKTTLAQYVFNDERVVAHFDRRIWVCLRRKLDIIEHTKEMIQSATHKSSLQLSNLDALQNKLRKILLGSKNILLVLDDVWYDNREVQKEEDWEQLITPFTLVGTCKILLTSRSAKMPVALHTRHPFILMDLKEHELVSLFRHYSHLDEVNDSRLQQKLEEISVEIVAKLGRSPLATKAVASQLRTQQDATIWRGILERANFRDVPDALMWSFQRLEEPLQRCFLYCGVFPKGTRFLKTSLVFDWCALNLIMSPDNTRRVEEIGEEYFDKLVARFFFEPNSNETFREFEYYTIHDNMHALAQSLSRDECFTIDDDKEVEIPSTVRHLSVDAGNVQKHIPNICKLEKLRSLTFFKPIEEDYSSTILNEIMKNLKKLRILIIKVSPYTTKLPDDIGTLKYLKILIIGYSPLVKQIPESVSKLYNLRNLVIPNSVRSLPKHTSNLVNLQTIACSGENGKVVASVPPIQYIGNMTSLRCLPEFHVKKEKGYEIQQLGELRKLQGFLRITGLENVEHNGGAAGARLLEKTGLGSLELVWSAFSEKRDLDLQVMDDLQPTTNLQKLVVDGYAGVGCPGWFANALAIQNLSSVNLLRCNAQEVLPLNLHSWKNCYELVLSELPHLKELPPLPITLEKITISMCPRLVFVSEGDSDYKQQRILLDEKSVAEKIATCVEKSYVDIWFMKERMQKELASLKQISVERNRELFEQIQVFESSWEGNTLSLGLDQLKVWMHCQRERIKFIYSSAVQKNQLKSLSNLRFLSLTSCNITDGALSDCLSGLSSLDELYLGGVMSLTMLPGEEILENLKHLRVLKIDTCWLLRSLGALYALCSLEKLEVTFCPCLDLLSFELPSSLQSLSIHLGSIPNGILNGNLPNLREIDFGYCHSTPFLSIGHLSSLKSFLLCECHDIYCLEGLNLLSTLEELRLTLVPKLEMNKSALKTWPGCKERLDISNMQLLKILFSSHAFVAPRDLILEHVEDKSISFDFDFDFEFGFDESDLNKFASVEYLHFYKCRTEFLPASLRTTFSSLTLIVFEDCPELSSLPELSKSVTKIVIKGCPVLRERCRYNSEDWPKIAHIPWKDIH</sequence>
<dbReference type="Gene3D" id="1.10.10.10">
    <property type="entry name" value="Winged helix-like DNA-binding domain superfamily/Winged helix DNA-binding domain"/>
    <property type="match status" value="1"/>
</dbReference>
<feature type="domain" description="Disease resistance protein winged helix" evidence="4">
    <location>
        <begin position="457"/>
        <end position="529"/>
    </location>
</feature>
<dbReference type="PRINTS" id="PR00364">
    <property type="entry name" value="DISEASERSIST"/>
</dbReference>
<dbReference type="Pfam" id="PF25019">
    <property type="entry name" value="LRR_R13L1-DRL21"/>
    <property type="match status" value="1"/>
</dbReference>
<evidence type="ECO:0000259" key="3">
    <source>
        <dbReference type="Pfam" id="PF00931"/>
    </source>
</evidence>
<reference evidence="6" key="1">
    <citation type="journal article" date="2022" name="Cell">
        <title>Repeat-based holocentromeres influence genome architecture and karyotype evolution.</title>
        <authorList>
            <person name="Hofstatter P.G."/>
            <person name="Thangavel G."/>
            <person name="Lux T."/>
            <person name="Neumann P."/>
            <person name="Vondrak T."/>
            <person name="Novak P."/>
            <person name="Zhang M."/>
            <person name="Costa L."/>
            <person name="Castellani M."/>
            <person name="Scott A."/>
            <person name="Toegelov H."/>
            <person name="Fuchs J."/>
            <person name="Mata-Sucre Y."/>
            <person name="Dias Y."/>
            <person name="Vanzela A.L.L."/>
            <person name="Huettel B."/>
            <person name="Almeida C.C.S."/>
            <person name="Simkova H."/>
            <person name="Souza G."/>
            <person name="Pedrosa-Harand A."/>
            <person name="Macas J."/>
            <person name="Mayer K.F.X."/>
            <person name="Houben A."/>
            <person name="Marques A."/>
        </authorList>
    </citation>
    <scope>NUCLEOTIDE SEQUENCE</scope>
    <source>
        <strain evidence="6">RhyBre1mFocal</strain>
    </source>
</reference>
<dbReference type="Proteomes" id="UP001151287">
    <property type="component" value="Unassembled WGS sequence"/>
</dbReference>
<keyword evidence="1" id="KW-0433">Leucine-rich repeat</keyword>
<proteinExistence type="predicted"/>
<dbReference type="Pfam" id="PF00931">
    <property type="entry name" value="NB-ARC"/>
    <property type="match status" value="1"/>
</dbReference>
<dbReference type="SUPFAM" id="SSF52058">
    <property type="entry name" value="L domain-like"/>
    <property type="match status" value="2"/>
</dbReference>
<dbReference type="Gene3D" id="3.80.10.10">
    <property type="entry name" value="Ribonuclease Inhibitor"/>
    <property type="match status" value="2"/>
</dbReference>
<dbReference type="InterPro" id="IPR036388">
    <property type="entry name" value="WH-like_DNA-bd_sf"/>
</dbReference>
<feature type="domain" description="NB-ARC" evidence="3">
    <location>
        <begin position="215"/>
        <end position="368"/>
    </location>
</feature>
<dbReference type="SUPFAM" id="SSF52540">
    <property type="entry name" value="P-loop containing nucleoside triphosphate hydrolases"/>
    <property type="match status" value="1"/>
</dbReference>
<dbReference type="InterPro" id="IPR058922">
    <property type="entry name" value="WHD_DRP"/>
</dbReference>
<evidence type="ECO:0000313" key="7">
    <source>
        <dbReference type="Proteomes" id="UP001151287"/>
    </source>
</evidence>
<dbReference type="PANTHER" id="PTHR36766">
    <property type="entry name" value="PLANT BROAD-SPECTRUM MILDEW RESISTANCE PROTEIN RPW8"/>
    <property type="match status" value="1"/>
</dbReference>
<dbReference type="EMBL" id="JAMQYH010000003">
    <property type="protein sequence ID" value="KAJ1692477.1"/>
    <property type="molecule type" value="Genomic_DNA"/>
</dbReference>